<keyword evidence="4 5" id="KW-0472">Membrane</keyword>
<gene>
    <name evidence="6" type="ORF">SSEG_08956</name>
</gene>
<evidence type="ECO:0000256" key="4">
    <source>
        <dbReference type="ARBA" id="ARBA00023136"/>
    </source>
</evidence>
<keyword evidence="7" id="KW-1185">Reference proteome</keyword>
<dbReference type="EMBL" id="CM000951">
    <property type="protein sequence ID" value="EDY55920.1"/>
    <property type="molecule type" value="Genomic_DNA"/>
</dbReference>
<evidence type="ECO:0000256" key="1">
    <source>
        <dbReference type="ARBA" id="ARBA00004141"/>
    </source>
</evidence>
<evidence type="ECO:0000313" key="6">
    <source>
        <dbReference type="EMBL" id="EDY55920.1"/>
    </source>
</evidence>
<name>B5HSW5_STRX2</name>
<dbReference type="InterPro" id="IPR032808">
    <property type="entry name" value="DoxX"/>
</dbReference>
<sequence length="114" mass="11416">MTTVLAVALSLVFLPLGLAKLASAPFMRQAAAHLGMSVRLYRVVGALEVAGVAGLLTGLTWTPLGVAAATGFALLMAAAAVVHLRHGDPPVRAVPAAVLALISLTYAATAMTAG</sequence>
<dbReference type="eggNOG" id="ENOG50334SE">
    <property type="taxonomic scope" value="Bacteria"/>
</dbReference>
<evidence type="ECO:0000256" key="2">
    <source>
        <dbReference type="ARBA" id="ARBA00022692"/>
    </source>
</evidence>
<evidence type="ECO:0000313" key="7">
    <source>
        <dbReference type="Proteomes" id="UP000002785"/>
    </source>
</evidence>
<dbReference type="AlphaFoldDB" id="B5HSW5"/>
<protein>
    <recommendedName>
        <fullName evidence="8">Invasion protein</fullName>
    </recommendedName>
</protein>
<keyword evidence="3 5" id="KW-1133">Transmembrane helix</keyword>
<feature type="transmembrane region" description="Helical" evidence="5">
    <location>
        <begin position="61"/>
        <end position="82"/>
    </location>
</feature>
<dbReference type="OrthoDB" id="4303028at2"/>
<dbReference type="Proteomes" id="UP000002785">
    <property type="component" value="Chromosome"/>
</dbReference>
<reference evidence="6" key="1">
    <citation type="submission" date="2009-10" db="EMBL/GenBank/DDBJ databases">
        <title>The genome sequence of Streptomyces sviceus strain ATCC 29083.</title>
        <authorList>
            <consortium name="The Broad Institute Genome Sequencing Platform"/>
            <consortium name="Broad Institute Microbial Sequencing Center"/>
            <person name="Fischbach M."/>
            <person name="Godfrey P."/>
            <person name="Ward D."/>
            <person name="Young S."/>
            <person name="Zeng Q."/>
            <person name="Koehrsen M."/>
            <person name="Alvarado L."/>
            <person name="Berlin A.M."/>
            <person name="Bochicchio J."/>
            <person name="Borenstein D."/>
            <person name="Chapman S.B."/>
            <person name="Chen Z."/>
            <person name="Engels R."/>
            <person name="Freedman E."/>
            <person name="Gellesch M."/>
            <person name="Goldberg J."/>
            <person name="Griggs A."/>
            <person name="Gujja S."/>
            <person name="Heilman E.R."/>
            <person name="Heiman D.I."/>
            <person name="Hepburn T.A."/>
            <person name="Howarth C."/>
            <person name="Jen D."/>
            <person name="Larson L."/>
            <person name="Lewis B."/>
            <person name="Mehta T."/>
            <person name="Park D."/>
            <person name="Pearson M."/>
            <person name="Richards J."/>
            <person name="Roberts A."/>
            <person name="Saif S."/>
            <person name="Shea T.D."/>
            <person name="Shenoy N."/>
            <person name="Sisk P."/>
            <person name="Stolte C."/>
            <person name="Sykes S.N."/>
            <person name="Thomson T."/>
            <person name="Walk T."/>
            <person name="White J."/>
            <person name="Yandava C."/>
            <person name="Straight P."/>
            <person name="Clardy J."/>
            <person name="Hung D."/>
            <person name="Kolter R."/>
            <person name="Mekalanos J."/>
            <person name="Walker S."/>
            <person name="Walsh C.T."/>
            <person name="Wieland-Brown L.C."/>
            <person name="Haas B."/>
            <person name="Nusbaum C."/>
            <person name="Birren B."/>
        </authorList>
    </citation>
    <scope>NUCLEOTIDE SEQUENCE [LARGE SCALE GENOMIC DNA]</scope>
    <source>
        <strain evidence="6">ATCC 29083</strain>
    </source>
</reference>
<organism evidence="6 7">
    <name type="scientific">Streptomyces sviceus (strain ATCC 29083 / DSM 924 / JCM 4929 / NBRC 13980 / NCIMB 11184 / NRRL 5439 / UC 5370)</name>
    <dbReference type="NCBI Taxonomy" id="463191"/>
    <lineage>
        <taxon>Bacteria</taxon>
        <taxon>Bacillati</taxon>
        <taxon>Actinomycetota</taxon>
        <taxon>Actinomycetes</taxon>
        <taxon>Kitasatosporales</taxon>
        <taxon>Streptomycetaceae</taxon>
        <taxon>Streptomyces</taxon>
    </lineage>
</organism>
<comment type="subcellular location">
    <subcellularLocation>
        <location evidence="1">Membrane</location>
        <topology evidence="1">Multi-pass membrane protein</topology>
    </subcellularLocation>
</comment>
<keyword evidence="2 5" id="KW-0812">Transmembrane</keyword>
<evidence type="ECO:0008006" key="8">
    <source>
        <dbReference type="Google" id="ProtNLM"/>
    </source>
</evidence>
<proteinExistence type="predicted"/>
<dbReference type="HOGENOM" id="CLU_126433_5_0_11"/>
<evidence type="ECO:0000256" key="3">
    <source>
        <dbReference type="ARBA" id="ARBA00022989"/>
    </source>
</evidence>
<dbReference type="Pfam" id="PF13564">
    <property type="entry name" value="DoxX_2"/>
    <property type="match status" value="1"/>
</dbReference>
<feature type="transmembrane region" description="Helical" evidence="5">
    <location>
        <begin position="94"/>
        <end position="113"/>
    </location>
</feature>
<dbReference type="RefSeq" id="WP_007386146.1">
    <property type="nucleotide sequence ID" value="NZ_CM000951.1"/>
</dbReference>
<evidence type="ECO:0000256" key="5">
    <source>
        <dbReference type="SAM" id="Phobius"/>
    </source>
</evidence>
<dbReference type="GO" id="GO:0016020">
    <property type="term" value="C:membrane"/>
    <property type="evidence" value="ECO:0007669"/>
    <property type="project" value="UniProtKB-SubCell"/>
</dbReference>
<accession>B5HSW5</accession>